<sequence>MRKLIEFDRRAILSRLPNMQRRVPSSDDRRMLNSIHWILRSGASCNDCYCPRTTCSNRFARW</sequence>
<evidence type="ECO:0000313" key="1">
    <source>
        <dbReference type="EMBL" id="AQQ05347.1"/>
    </source>
</evidence>
<dbReference type="EMBL" id="CP019630">
    <property type="protein sequence ID" value="AQQ05347.1"/>
    <property type="molecule type" value="Genomic_DNA"/>
</dbReference>
<proteinExistence type="predicted"/>
<evidence type="ECO:0000313" key="2">
    <source>
        <dbReference type="Proteomes" id="UP000188174"/>
    </source>
</evidence>
<keyword evidence="2" id="KW-1185">Reference proteome</keyword>
<accession>A0ABN4X154</accession>
<reference evidence="1 2" key="1">
    <citation type="submission" date="2017-02" db="EMBL/GenBank/DDBJ databases">
        <authorList>
            <person name="Jeong S."/>
        </authorList>
    </citation>
    <scope>NUCLEOTIDE SEQUENCE [LARGE SCALE GENOMIC DNA]</scope>
    <source>
        <strain evidence="1 2">RMAR6-6</strain>
    </source>
</reference>
<name>A0ABN4X154_9HYPH</name>
<dbReference type="Proteomes" id="UP000188174">
    <property type="component" value="Chromosome"/>
</dbReference>
<gene>
    <name evidence="1" type="ORF">B0E33_18645</name>
</gene>
<organism evidence="1 2">
    <name type="scientific">Roseibium algicola</name>
    <dbReference type="NCBI Taxonomy" id="2857014"/>
    <lineage>
        <taxon>Bacteria</taxon>
        <taxon>Pseudomonadati</taxon>
        <taxon>Pseudomonadota</taxon>
        <taxon>Alphaproteobacteria</taxon>
        <taxon>Hyphomicrobiales</taxon>
        <taxon>Stappiaceae</taxon>
        <taxon>Roseibium</taxon>
    </lineage>
</organism>
<protein>
    <submittedName>
        <fullName evidence="1">Uncharacterized protein</fullName>
    </submittedName>
</protein>